<dbReference type="PANTHER" id="PTHR30231:SF4">
    <property type="entry name" value="PROTEIN NEN2"/>
    <property type="match status" value="1"/>
</dbReference>
<feature type="domain" description="Exonuclease" evidence="4">
    <location>
        <begin position="31"/>
        <end position="208"/>
    </location>
</feature>
<gene>
    <name evidence="5" type="ORF">AMR76_04260</name>
</gene>
<dbReference type="PANTHER" id="PTHR30231">
    <property type="entry name" value="DNA POLYMERASE III SUBUNIT EPSILON"/>
    <property type="match status" value="1"/>
</dbReference>
<keyword evidence="1" id="KW-0540">Nuclease</keyword>
<dbReference type="CDD" id="cd06127">
    <property type="entry name" value="DEDDh"/>
    <property type="match status" value="1"/>
</dbReference>
<dbReference type="InParanoid" id="A0A0Q2MIA5"/>
<dbReference type="SUPFAM" id="SSF53098">
    <property type="entry name" value="Ribonuclease H-like"/>
    <property type="match status" value="1"/>
</dbReference>
<dbReference type="InterPro" id="IPR012337">
    <property type="entry name" value="RNaseH-like_sf"/>
</dbReference>
<name>A0A0Q2MIA5_VIBFU</name>
<dbReference type="Pfam" id="PF00929">
    <property type="entry name" value="RNase_T"/>
    <property type="match status" value="1"/>
</dbReference>
<dbReference type="Proteomes" id="UP000051221">
    <property type="component" value="Unassembled WGS sequence"/>
</dbReference>
<dbReference type="Gene3D" id="3.30.420.10">
    <property type="entry name" value="Ribonuclease H-like superfamily/Ribonuclease H"/>
    <property type="match status" value="1"/>
</dbReference>
<evidence type="ECO:0000256" key="1">
    <source>
        <dbReference type="ARBA" id="ARBA00022722"/>
    </source>
</evidence>
<protein>
    <submittedName>
        <fullName evidence="5">DNA polymerase III subunit epsilon</fullName>
    </submittedName>
</protein>
<organism evidence="5 6">
    <name type="scientific">Vibrio furnissii</name>
    <dbReference type="NCBI Taxonomy" id="29494"/>
    <lineage>
        <taxon>Bacteria</taxon>
        <taxon>Pseudomonadati</taxon>
        <taxon>Pseudomonadota</taxon>
        <taxon>Gammaproteobacteria</taxon>
        <taxon>Vibrionales</taxon>
        <taxon>Vibrionaceae</taxon>
        <taxon>Vibrio</taxon>
    </lineage>
</organism>
<dbReference type="GO" id="GO:0005829">
    <property type="term" value="C:cytosol"/>
    <property type="evidence" value="ECO:0007669"/>
    <property type="project" value="TreeGrafter"/>
</dbReference>
<dbReference type="InterPro" id="IPR013520">
    <property type="entry name" value="Ribonucl_H"/>
</dbReference>
<evidence type="ECO:0000256" key="3">
    <source>
        <dbReference type="ARBA" id="ARBA00022839"/>
    </source>
</evidence>
<evidence type="ECO:0000313" key="6">
    <source>
        <dbReference type="Proteomes" id="UP000051221"/>
    </source>
</evidence>
<reference evidence="5 6" key="1">
    <citation type="submission" date="2015-08" db="EMBL/GenBank/DDBJ databases">
        <title>Antibacterial properties of a collection of Vibrionaceae strains.</title>
        <authorList>
            <person name="Giubergia S."/>
        </authorList>
    </citation>
    <scope>NUCLEOTIDE SEQUENCE [LARGE SCALE GENOMIC DNA]</scope>
    <source>
        <strain evidence="5 6">S0821</strain>
    </source>
</reference>
<keyword evidence="2" id="KW-0378">Hydrolase</keyword>
<dbReference type="SMART" id="SM00479">
    <property type="entry name" value="EXOIII"/>
    <property type="match status" value="1"/>
</dbReference>
<dbReference type="GO" id="GO:0003676">
    <property type="term" value="F:nucleic acid binding"/>
    <property type="evidence" value="ECO:0007669"/>
    <property type="project" value="InterPro"/>
</dbReference>
<evidence type="ECO:0000313" key="5">
    <source>
        <dbReference type="EMBL" id="KQH87434.1"/>
    </source>
</evidence>
<comment type="caution">
    <text evidence="5">The sequence shown here is derived from an EMBL/GenBank/DDBJ whole genome shotgun (WGS) entry which is preliminary data.</text>
</comment>
<keyword evidence="3" id="KW-0269">Exonuclease</keyword>
<keyword evidence="6" id="KW-1185">Reference proteome</keyword>
<evidence type="ECO:0000256" key="2">
    <source>
        <dbReference type="ARBA" id="ARBA00022801"/>
    </source>
</evidence>
<sequence>MREHHLPLPAFAQAILETPLPQADFDVRQQPLLSLDIETSGLDAEHDHIVSIGWVPIVNQVIRLAEARYFLITPSGQDDPQQVVLHHIMPQMQRQGIPLAQAIELLFTQLKGKVLLAHGSVVEWQFIHHFMQQHGWPDLPIVWLDTLKIEQAYAQYAPYNMPHSNANDWRLSTVRKRYHLPAYQAHHALSDAIATAELYLAQQNRLFAKAYVPLELLMKASV</sequence>
<dbReference type="GO" id="GO:0006259">
    <property type="term" value="P:DNA metabolic process"/>
    <property type="evidence" value="ECO:0007669"/>
    <property type="project" value="UniProtKB-ARBA"/>
</dbReference>
<evidence type="ECO:0000259" key="4">
    <source>
        <dbReference type="SMART" id="SM00479"/>
    </source>
</evidence>
<dbReference type="EMBL" id="LKHS01000003">
    <property type="protein sequence ID" value="KQH87434.1"/>
    <property type="molecule type" value="Genomic_DNA"/>
</dbReference>
<dbReference type="AlphaFoldDB" id="A0A0Q2MIA5"/>
<accession>A0A0Q2MIA5</accession>
<dbReference type="InterPro" id="IPR036397">
    <property type="entry name" value="RNaseH_sf"/>
</dbReference>
<dbReference type="GO" id="GO:0008408">
    <property type="term" value="F:3'-5' exonuclease activity"/>
    <property type="evidence" value="ECO:0007669"/>
    <property type="project" value="TreeGrafter"/>
</dbReference>
<proteinExistence type="predicted"/>